<dbReference type="GeneID" id="42775774"/>
<evidence type="ECO:0000256" key="4">
    <source>
        <dbReference type="ARBA" id="ARBA00022982"/>
    </source>
</evidence>
<feature type="domain" description="Ferritin-like diiron" evidence="6">
    <location>
        <begin position="3"/>
        <end position="134"/>
    </location>
</feature>
<dbReference type="Pfam" id="PF02915">
    <property type="entry name" value="Rubrerythrin"/>
    <property type="match status" value="1"/>
</dbReference>
<dbReference type="SUPFAM" id="SSF57802">
    <property type="entry name" value="Rubredoxin-like"/>
    <property type="match status" value="1"/>
</dbReference>
<gene>
    <name evidence="7" type="ORF">CP373A1_12685</name>
</gene>
<evidence type="ECO:0000256" key="2">
    <source>
        <dbReference type="ARBA" id="ARBA00022448"/>
    </source>
</evidence>
<keyword evidence="4" id="KW-0249">Electron transport</keyword>
<dbReference type="EMBL" id="MAPZ01000025">
    <property type="protein sequence ID" value="OBY09951.1"/>
    <property type="molecule type" value="Genomic_DNA"/>
</dbReference>
<comment type="caution">
    <text evidence="7">The sequence shown here is derived from an EMBL/GenBank/DDBJ whole genome shotgun (WGS) entry which is preliminary data.</text>
</comment>
<dbReference type="PANTHER" id="PTHR43865">
    <property type="entry name" value="RUBRERYTHRIN-RELATED"/>
    <property type="match status" value="1"/>
</dbReference>
<dbReference type="Proteomes" id="UP000092714">
    <property type="component" value="Unassembled WGS sequence"/>
</dbReference>
<dbReference type="InterPro" id="IPR009078">
    <property type="entry name" value="Ferritin-like_SF"/>
</dbReference>
<dbReference type="eggNOG" id="COG1592">
    <property type="taxonomic scope" value="Bacteria"/>
</dbReference>
<proteinExistence type="predicted"/>
<keyword evidence="2" id="KW-0813">Transport</keyword>
<dbReference type="GO" id="GO:0016491">
    <property type="term" value="F:oxidoreductase activity"/>
    <property type="evidence" value="ECO:0007669"/>
    <property type="project" value="InterPro"/>
</dbReference>
<name>A0A174EIG5_9CLOT</name>
<keyword evidence="5" id="KW-0408">Iron</keyword>
<dbReference type="Gene3D" id="2.20.28.10">
    <property type="match status" value="1"/>
</dbReference>
<dbReference type="InterPro" id="IPR012347">
    <property type="entry name" value="Ferritin-like"/>
</dbReference>
<dbReference type="PROSITE" id="PS50905">
    <property type="entry name" value="FERRITIN_LIKE"/>
    <property type="match status" value="1"/>
</dbReference>
<dbReference type="CDD" id="cd01041">
    <property type="entry name" value="Rubrerythrin"/>
    <property type="match status" value="1"/>
</dbReference>
<dbReference type="InterPro" id="IPR003251">
    <property type="entry name" value="Rr_diiron-bd_dom"/>
</dbReference>
<comment type="cofactor">
    <cofactor evidence="1">
        <name>Fe(3+)</name>
        <dbReference type="ChEBI" id="CHEBI:29034"/>
    </cofactor>
</comment>
<dbReference type="GO" id="GO:0046872">
    <property type="term" value="F:metal ion binding"/>
    <property type="evidence" value="ECO:0007669"/>
    <property type="project" value="UniProtKB-KW"/>
</dbReference>
<dbReference type="AlphaFoldDB" id="A0A174EIG5"/>
<organism evidence="7 8">
    <name type="scientific">Clostridium paraputrificum</name>
    <dbReference type="NCBI Taxonomy" id="29363"/>
    <lineage>
        <taxon>Bacteria</taxon>
        <taxon>Bacillati</taxon>
        <taxon>Bacillota</taxon>
        <taxon>Clostridia</taxon>
        <taxon>Eubacteriales</taxon>
        <taxon>Clostridiaceae</taxon>
        <taxon>Clostridium</taxon>
    </lineage>
</organism>
<dbReference type="InterPro" id="IPR009040">
    <property type="entry name" value="Ferritin-like_diiron"/>
</dbReference>
<reference evidence="7 8" key="1">
    <citation type="submission" date="2016-06" db="EMBL/GenBank/DDBJ databases">
        <authorList>
            <person name="Kjaerup R.B."/>
            <person name="Dalgaard T.S."/>
            <person name="Juul-Madsen H.R."/>
        </authorList>
    </citation>
    <scope>NUCLEOTIDE SEQUENCE [LARGE SCALE GENOMIC DNA]</scope>
    <source>
        <strain evidence="7 8">373-A1</strain>
    </source>
</reference>
<dbReference type="InterPro" id="IPR052364">
    <property type="entry name" value="Rubrerythrin"/>
</dbReference>
<evidence type="ECO:0000256" key="3">
    <source>
        <dbReference type="ARBA" id="ARBA00022723"/>
    </source>
</evidence>
<evidence type="ECO:0000313" key="8">
    <source>
        <dbReference type="Proteomes" id="UP000092714"/>
    </source>
</evidence>
<dbReference type="OrthoDB" id="9799749at2"/>
<sequence length="179" mass="20383">MKDLKGTKTEANLMEAFAGESMATNKYMYYASKAKKDGYVQIASIFEETAKNEKEHAKLWFKLLHDGIGQTTTNLSDAADGENYEWTDMYDKFAKEAREEGFEHIAKLFEGVAAIEKEHEERYRKLLANIEGDLVFSKDEDVIWQCSNCGHICIGKKAPDVCPVCAHPQSYFQVKAENY</sequence>
<dbReference type="CDD" id="cd00729">
    <property type="entry name" value="rubredoxin_SM"/>
    <property type="match status" value="1"/>
</dbReference>
<accession>A0A174EIG5</accession>
<evidence type="ECO:0000313" key="7">
    <source>
        <dbReference type="EMBL" id="OBY09951.1"/>
    </source>
</evidence>
<protein>
    <submittedName>
        <fullName evidence="7">Rubrerythrin</fullName>
    </submittedName>
</protein>
<dbReference type="PANTHER" id="PTHR43865:SF1">
    <property type="entry name" value="RUBRERYTHRIN-RELATED"/>
    <property type="match status" value="1"/>
</dbReference>
<evidence type="ECO:0000259" key="6">
    <source>
        <dbReference type="PROSITE" id="PS50905"/>
    </source>
</evidence>
<dbReference type="Pfam" id="PF21349">
    <property type="entry name" value="RUBY_RBDX"/>
    <property type="match status" value="1"/>
</dbReference>
<keyword evidence="3" id="KW-0479">Metal-binding</keyword>
<dbReference type="Gene3D" id="1.20.1260.10">
    <property type="match status" value="1"/>
</dbReference>
<dbReference type="RefSeq" id="WP_027097943.1">
    <property type="nucleotide sequence ID" value="NZ_CABHIH010000003.1"/>
</dbReference>
<evidence type="ECO:0000256" key="1">
    <source>
        <dbReference type="ARBA" id="ARBA00001965"/>
    </source>
</evidence>
<keyword evidence="8" id="KW-1185">Reference proteome</keyword>
<dbReference type="NCBIfam" id="NF045767">
    <property type="entry name" value="RuberyRbr"/>
    <property type="match status" value="1"/>
</dbReference>
<evidence type="ECO:0000256" key="5">
    <source>
        <dbReference type="ARBA" id="ARBA00023004"/>
    </source>
</evidence>
<dbReference type="InterPro" id="IPR048574">
    <property type="entry name" value="RUBY_RBDX"/>
</dbReference>
<dbReference type="SUPFAM" id="SSF47240">
    <property type="entry name" value="Ferritin-like"/>
    <property type="match status" value="1"/>
</dbReference>